<feature type="transmembrane region" description="Helical" evidence="1">
    <location>
        <begin position="76"/>
        <end position="93"/>
    </location>
</feature>
<sequence>MQADHSSKINDPNRRQPDIVVHESLPVGVALAMAGGFLDAYTYLFHGEVFASMQSGNVILLGINLASGEFGQAARYLPPILLFLIGIIVTNGLQHRFPTGGRIVWQNVALFFEALGIFLLGFFAQTLPNVFVDSGLSFFAAIQYASYRRLAGMPYATTMTTGNLRSMADYLYQRFFKKDATVDYKIKYIAMIIGGFFFGAVSSSLLGMFLFHRTIWVVSGILLFVLTITIRNQNRV</sequence>
<reference evidence="3 9" key="4">
    <citation type="submission" date="2023-06" db="EMBL/GenBank/DDBJ databases">
        <title>Acute promotion of culturable opportunistic pathogens and persistent increase of antibiotic resistance following antibiotic exposure in mouse gut microbiota.</title>
        <authorList>
            <person name="Li L."/>
            <person name="Wang B."/>
            <person name="Sun Y."/>
            <person name="Wang M."/>
            <person name="Xu H."/>
        </authorList>
    </citation>
    <scope>NUCLEOTIDE SEQUENCE [LARGE SCALE GENOMIC DNA]</scope>
    <source>
        <strain evidence="3 9">CRI2_2</strain>
    </source>
</reference>
<dbReference type="EMBL" id="JABXJK010000034">
    <property type="protein sequence ID" value="MBA0972482.1"/>
    <property type="molecule type" value="Genomic_DNA"/>
</dbReference>
<accession>A0A1V8Z0C6</accession>
<keyword evidence="1" id="KW-0472">Membrane</keyword>
<feature type="transmembrane region" description="Helical" evidence="1">
    <location>
        <begin position="215"/>
        <end position="232"/>
    </location>
</feature>
<keyword evidence="1" id="KW-1133">Transmembrane helix</keyword>
<evidence type="ECO:0000313" key="4">
    <source>
        <dbReference type="EMBL" id="MDT2690807.1"/>
    </source>
</evidence>
<keyword evidence="1" id="KW-0812">Transmembrane</keyword>
<dbReference type="Proteomes" id="UP001183682">
    <property type="component" value="Unassembled WGS sequence"/>
</dbReference>
<evidence type="ECO:0000313" key="8">
    <source>
        <dbReference type="Proteomes" id="UP001183682"/>
    </source>
</evidence>
<dbReference type="GeneID" id="93222513"/>
<dbReference type="Proteomes" id="UP000571857">
    <property type="component" value="Unassembled WGS sequence"/>
</dbReference>
<dbReference type="PANTHER" id="PTHR37314:SF4">
    <property type="entry name" value="UPF0700 TRANSMEMBRANE PROTEIN YOAK"/>
    <property type="match status" value="1"/>
</dbReference>
<name>A0A1V8Z0C6_ENTGA</name>
<dbReference type="EMBL" id="JARPZN010000008">
    <property type="protein sequence ID" value="MDT2690807.1"/>
    <property type="molecule type" value="Genomic_DNA"/>
</dbReference>
<dbReference type="Proteomes" id="UP000516696">
    <property type="component" value="Chromosome"/>
</dbReference>
<reference evidence="2 7" key="2">
    <citation type="submission" date="2020-06" db="EMBL/GenBank/DDBJ databases">
        <title>Crossreactivity between MHC class I-restricted antigens from cancer cells and an enterococcal bacteriophage.</title>
        <authorList>
            <person name="Fluckiger A."/>
            <person name="Daillere R."/>
            <person name="Sassi M."/>
            <person name="Cattoir V."/>
            <person name="Kroemer G."/>
            <person name="Zitvogel L."/>
        </authorList>
    </citation>
    <scope>NUCLEOTIDE SEQUENCE [LARGE SCALE GENOMIC DNA]</scope>
    <source>
        <strain evidence="2 7">EG4</strain>
    </source>
</reference>
<evidence type="ECO:0000313" key="3">
    <source>
        <dbReference type="EMBL" id="MDL4936377.1"/>
    </source>
</evidence>
<dbReference type="EMBL" id="JASUBT010000008">
    <property type="protein sequence ID" value="MDL4936377.1"/>
    <property type="molecule type" value="Genomic_DNA"/>
</dbReference>
<evidence type="ECO:0000313" key="7">
    <source>
        <dbReference type="Proteomes" id="UP000571857"/>
    </source>
</evidence>
<dbReference type="AlphaFoldDB" id="A0A1V8Z0C6"/>
<feature type="transmembrane region" description="Helical" evidence="1">
    <location>
        <begin position="105"/>
        <end position="124"/>
    </location>
</feature>
<dbReference type="Pfam" id="PF06912">
    <property type="entry name" value="DUF1275"/>
    <property type="match status" value="1"/>
</dbReference>
<dbReference type="PANTHER" id="PTHR37314">
    <property type="entry name" value="SLR0142 PROTEIN"/>
    <property type="match status" value="1"/>
</dbReference>
<feature type="transmembrane region" description="Helical" evidence="1">
    <location>
        <begin position="188"/>
        <end position="209"/>
    </location>
</feature>
<gene>
    <name evidence="5" type="ORF">EGM181_00910</name>
    <name evidence="2" type="ORF">HWH42_07775</name>
    <name evidence="4" type="ORF">P7E30_11435</name>
    <name evidence="3" type="ORF">QRX88_11680</name>
</gene>
<dbReference type="RefSeq" id="WP_003129120.1">
    <property type="nucleotide sequence ID" value="NZ_BSYC01000001.1"/>
</dbReference>
<organism evidence="4 8">
    <name type="scientific">Enterococcus gallinarum</name>
    <dbReference type="NCBI Taxonomy" id="1353"/>
    <lineage>
        <taxon>Bacteria</taxon>
        <taxon>Bacillati</taxon>
        <taxon>Bacillota</taxon>
        <taxon>Bacilli</taxon>
        <taxon>Lactobacillales</taxon>
        <taxon>Enterococcaceae</taxon>
        <taxon>Enterococcus</taxon>
    </lineage>
</organism>
<evidence type="ECO:0000313" key="5">
    <source>
        <dbReference type="EMBL" id="QOG25950.1"/>
    </source>
</evidence>
<dbReference type="EMBL" id="CP050485">
    <property type="protein sequence ID" value="QOG25950.1"/>
    <property type="molecule type" value="Genomic_DNA"/>
</dbReference>
<feature type="transmembrane region" description="Helical" evidence="1">
    <location>
        <begin position="24"/>
        <end position="44"/>
    </location>
</feature>
<evidence type="ECO:0000256" key="1">
    <source>
        <dbReference type="SAM" id="Phobius"/>
    </source>
</evidence>
<evidence type="ECO:0000313" key="9">
    <source>
        <dbReference type="Proteomes" id="UP001241571"/>
    </source>
</evidence>
<dbReference type="InterPro" id="IPR010699">
    <property type="entry name" value="DUF1275"/>
</dbReference>
<dbReference type="Proteomes" id="UP001241571">
    <property type="component" value="Unassembled WGS sequence"/>
</dbReference>
<reference evidence="4" key="3">
    <citation type="submission" date="2023-03" db="EMBL/GenBank/DDBJ databases">
        <authorList>
            <person name="Shen W."/>
            <person name="Cai J."/>
        </authorList>
    </citation>
    <scope>NUCLEOTIDE SEQUENCE</scope>
    <source>
        <strain evidence="4">K69-2</strain>
    </source>
</reference>
<evidence type="ECO:0000313" key="6">
    <source>
        <dbReference type="Proteomes" id="UP000516696"/>
    </source>
</evidence>
<protein>
    <submittedName>
        <fullName evidence="2">DUF1275 domain-containing protein</fullName>
    </submittedName>
    <submittedName>
        <fullName evidence="4">YoaK family protein</fullName>
    </submittedName>
</protein>
<evidence type="ECO:0000313" key="2">
    <source>
        <dbReference type="EMBL" id="MBA0972482.1"/>
    </source>
</evidence>
<proteinExistence type="predicted"/>
<reference evidence="5 6" key="1">
    <citation type="submission" date="2020-03" db="EMBL/GenBank/DDBJ databases">
        <title>Characterization of ganglioside-mimicking enterococci.</title>
        <authorList>
            <person name="Patry R.T."/>
            <person name="Nothaft H."/>
            <person name="Bridger R."/>
            <person name="Shajahan A."/>
            <person name="Huynh S."/>
            <person name="Sanchez S."/>
            <person name="Azadi P."/>
            <person name="Cooper K."/>
            <person name="Miller W.G."/>
            <person name="Parker C.T."/>
            <person name="Wells L."/>
            <person name="Szymanski C.M."/>
        </authorList>
    </citation>
    <scope>NUCLEOTIDE SEQUENCE [LARGE SCALE GENOMIC DNA]</scope>
    <source>
        <strain evidence="5 6">EGM181</strain>
    </source>
</reference>